<gene>
    <name evidence="1" type="primary">BnaA09g07900D</name>
    <name evidence="1" type="ORF">GSBRNA2T00005659001</name>
</gene>
<evidence type="ECO:0000313" key="1">
    <source>
        <dbReference type="EMBL" id="CDY18605.1"/>
    </source>
</evidence>
<dbReference type="EMBL" id="LK032087">
    <property type="protein sequence ID" value="CDY18605.1"/>
    <property type="molecule type" value="Genomic_DNA"/>
</dbReference>
<name>A0A078FW26_BRANA</name>
<proteinExistence type="predicted"/>
<protein>
    <submittedName>
        <fullName evidence="1">BnaA09g07900D protein</fullName>
    </submittedName>
</protein>
<keyword evidence="2" id="KW-1185">Reference proteome</keyword>
<evidence type="ECO:0000313" key="2">
    <source>
        <dbReference type="Proteomes" id="UP000028999"/>
    </source>
</evidence>
<organism evidence="1 2">
    <name type="scientific">Brassica napus</name>
    <name type="common">Rape</name>
    <dbReference type="NCBI Taxonomy" id="3708"/>
    <lineage>
        <taxon>Eukaryota</taxon>
        <taxon>Viridiplantae</taxon>
        <taxon>Streptophyta</taxon>
        <taxon>Embryophyta</taxon>
        <taxon>Tracheophyta</taxon>
        <taxon>Spermatophyta</taxon>
        <taxon>Magnoliopsida</taxon>
        <taxon>eudicotyledons</taxon>
        <taxon>Gunneridae</taxon>
        <taxon>Pentapetalae</taxon>
        <taxon>rosids</taxon>
        <taxon>malvids</taxon>
        <taxon>Brassicales</taxon>
        <taxon>Brassicaceae</taxon>
        <taxon>Brassiceae</taxon>
        <taxon>Brassica</taxon>
    </lineage>
</organism>
<accession>A0A078FW26</accession>
<reference evidence="1 2" key="1">
    <citation type="journal article" date="2014" name="Science">
        <title>Plant genetics. Early allopolyploid evolution in the post-Neolithic Brassica napus oilseed genome.</title>
        <authorList>
            <person name="Chalhoub B."/>
            <person name="Denoeud F."/>
            <person name="Liu S."/>
            <person name="Parkin I.A."/>
            <person name="Tang H."/>
            <person name="Wang X."/>
            <person name="Chiquet J."/>
            <person name="Belcram H."/>
            <person name="Tong C."/>
            <person name="Samans B."/>
            <person name="Correa M."/>
            <person name="Da Silva C."/>
            <person name="Just J."/>
            <person name="Falentin C."/>
            <person name="Koh C.S."/>
            <person name="Le Clainche I."/>
            <person name="Bernard M."/>
            <person name="Bento P."/>
            <person name="Noel B."/>
            <person name="Labadie K."/>
            <person name="Alberti A."/>
            <person name="Charles M."/>
            <person name="Arnaud D."/>
            <person name="Guo H."/>
            <person name="Daviaud C."/>
            <person name="Alamery S."/>
            <person name="Jabbari K."/>
            <person name="Zhao M."/>
            <person name="Edger P.P."/>
            <person name="Chelaifa H."/>
            <person name="Tack D."/>
            <person name="Lassalle G."/>
            <person name="Mestiri I."/>
            <person name="Schnel N."/>
            <person name="Le Paslier M.C."/>
            <person name="Fan G."/>
            <person name="Renault V."/>
            <person name="Bayer P.E."/>
            <person name="Golicz A.A."/>
            <person name="Manoli S."/>
            <person name="Lee T.H."/>
            <person name="Thi V.H."/>
            <person name="Chalabi S."/>
            <person name="Hu Q."/>
            <person name="Fan C."/>
            <person name="Tollenaere R."/>
            <person name="Lu Y."/>
            <person name="Battail C."/>
            <person name="Shen J."/>
            <person name="Sidebottom C.H."/>
            <person name="Wang X."/>
            <person name="Canaguier A."/>
            <person name="Chauveau A."/>
            <person name="Berard A."/>
            <person name="Deniot G."/>
            <person name="Guan M."/>
            <person name="Liu Z."/>
            <person name="Sun F."/>
            <person name="Lim Y.P."/>
            <person name="Lyons E."/>
            <person name="Town C.D."/>
            <person name="Bancroft I."/>
            <person name="Wang X."/>
            <person name="Meng J."/>
            <person name="Ma J."/>
            <person name="Pires J.C."/>
            <person name="King G.J."/>
            <person name="Brunel D."/>
            <person name="Delourme R."/>
            <person name="Renard M."/>
            <person name="Aury J.M."/>
            <person name="Adams K.L."/>
            <person name="Batley J."/>
            <person name="Snowdon R.J."/>
            <person name="Tost J."/>
            <person name="Edwards D."/>
            <person name="Zhou Y."/>
            <person name="Hua W."/>
            <person name="Sharpe A.G."/>
            <person name="Paterson A.H."/>
            <person name="Guan C."/>
            <person name="Wincker P."/>
        </authorList>
    </citation>
    <scope>NUCLEOTIDE SEQUENCE [LARGE SCALE GENOMIC DNA]</scope>
    <source>
        <strain evidence="2">cv. Darmor-bzh</strain>
    </source>
</reference>
<dbReference type="AlphaFoldDB" id="A0A078FW26"/>
<dbReference type="PaxDb" id="3708-A0A078FW26"/>
<sequence>MAAASSSLLTLVPLEDVA</sequence>
<dbReference type="Proteomes" id="UP000028999">
    <property type="component" value="Unassembled WGS sequence"/>
</dbReference>